<dbReference type="STRING" id="857087.Metme_4536"/>
<dbReference type="HOGENOM" id="CLU_2666894_0_0_6"/>
<accession>G0A5L8</accession>
<sequence>MQPLKPTIIRVIAKRDNTFFITSSKIKFLFLIVLNILSTVIYNTEYRSRTKKSNFEGKGPKRIRPTDVGLTKDSS</sequence>
<dbReference type="KEGG" id="mmt:Metme_4536"/>
<name>G0A5L8_METMM</name>
<evidence type="ECO:0000256" key="2">
    <source>
        <dbReference type="SAM" id="Phobius"/>
    </source>
</evidence>
<dbReference type="EMBL" id="CP002738">
    <property type="protein sequence ID" value="AEG02875.1"/>
    <property type="molecule type" value="Genomic_DNA"/>
</dbReference>
<reference evidence="4" key="3">
    <citation type="submission" date="2011-05" db="EMBL/GenBank/DDBJ databases">
        <title>Complete sequence of Methylomonas methanica MC09.</title>
        <authorList>
            <consortium name="US DOE Joint Genome Institute"/>
            <person name="Lucas S."/>
            <person name="Han J."/>
            <person name="Lapidus A."/>
            <person name="Cheng J.-F."/>
            <person name="Goodwin L."/>
            <person name="Pitluck S."/>
            <person name="Peters L."/>
            <person name="Mikhailova N."/>
            <person name="Teshima H."/>
            <person name="Han C."/>
            <person name="Tapia R."/>
            <person name="Land M."/>
            <person name="Hauser L."/>
            <person name="Kyrpides N."/>
            <person name="Ivanova N."/>
            <person name="Pagani I."/>
            <person name="Stein L."/>
            <person name="Woyke T."/>
        </authorList>
    </citation>
    <scope>NUCLEOTIDE SEQUENCE [LARGE SCALE GENOMIC DNA]</scope>
    <source>
        <strain evidence="4">MC09</strain>
    </source>
</reference>
<gene>
    <name evidence="3" type="ordered locus">Metme_4536</name>
</gene>
<dbReference type="AlphaFoldDB" id="G0A5L8"/>
<reference evidence="3 4" key="1">
    <citation type="journal article" date="2011" name="J. Bacteriol.">
        <title>Complete Genome Sequence of the Aerobic Marine Methanotroph Methylomonas methanica MC09.</title>
        <authorList>
            <person name="Boden R."/>
            <person name="Cunliffe M."/>
            <person name="Scanlan J."/>
            <person name="Moussard H."/>
            <person name="Kits K.D."/>
            <person name="Klotz M.G."/>
            <person name="Jetten M.S."/>
            <person name="Vuilleumier S."/>
            <person name="Han J."/>
            <person name="Peters L."/>
            <person name="Mikhailova N."/>
            <person name="Teshima H."/>
            <person name="Tapia R."/>
            <person name="Kyrpides N."/>
            <person name="Ivanova N."/>
            <person name="Pagani I."/>
            <person name="Cheng J.F."/>
            <person name="Goodwin L."/>
            <person name="Han C."/>
            <person name="Hauser L."/>
            <person name="Land M.L."/>
            <person name="Lapidus A."/>
            <person name="Lucas S."/>
            <person name="Pitluck S."/>
            <person name="Woyke T."/>
            <person name="Stein L."/>
            <person name="Murrell J.C."/>
        </authorList>
    </citation>
    <scope>NUCLEOTIDE SEQUENCE [LARGE SCALE GENOMIC DNA]</scope>
    <source>
        <strain evidence="3 4">MC09</strain>
    </source>
</reference>
<keyword evidence="2" id="KW-0812">Transmembrane</keyword>
<evidence type="ECO:0000256" key="1">
    <source>
        <dbReference type="SAM" id="MobiDB-lite"/>
    </source>
</evidence>
<keyword evidence="4" id="KW-1185">Reference proteome</keyword>
<keyword evidence="2" id="KW-0472">Membrane</keyword>
<reference key="2">
    <citation type="submission" date="2011-05" db="EMBL/GenBank/DDBJ databases">
        <title>Complete genome sequence of the aerobic marine methanotroph Methylomonas methanica MC09.</title>
        <authorList>
            <person name="Boden R."/>
            <person name="Cunliffe M."/>
            <person name="Scanlan J."/>
            <person name="Moussard H."/>
            <person name="Kits K.D."/>
            <person name="Klotz M."/>
            <person name="Jetten M."/>
            <person name="Vuilleumier S."/>
            <person name="Han J."/>
            <person name="Peters L."/>
            <person name="Mikhailova N."/>
            <person name="Teshima H."/>
            <person name="Tapia R."/>
            <person name="Kyrpides N."/>
            <person name="Ivanova N."/>
            <person name="Pagani I."/>
            <person name="Cheng J.-F."/>
            <person name="Goodwin L."/>
            <person name="Han C."/>
            <person name="Hauser L."/>
            <person name="Land M."/>
            <person name="Lapidus A."/>
            <person name="Lucas S."/>
            <person name="Pitluck S."/>
            <person name="Woyke T."/>
            <person name="Stein L.Y."/>
            <person name="Murrell C."/>
        </authorList>
    </citation>
    <scope>NUCLEOTIDE SEQUENCE</scope>
    <source>
        <strain>MC09</strain>
    </source>
</reference>
<organism evidence="3 4">
    <name type="scientific">Methylomonas methanica (strain DSM 25384 / MC09)</name>
    <dbReference type="NCBI Taxonomy" id="857087"/>
    <lineage>
        <taxon>Bacteria</taxon>
        <taxon>Pseudomonadati</taxon>
        <taxon>Pseudomonadota</taxon>
        <taxon>Gammaproteobacteria</taxon>
        <taxon>Methylococcales</taxon>
        <taxon>Methylococcaceae</taxon>
        <taxon>Methylomonas</taxon>
    </lineage>
</organism>
<dbReference type="Proteomes" id="UP000008888">
    <property type="component" value="Chromosome"/>
</dbReference>
<protein>
    <submittedName>
        <fullName evidence="3">Uncharacterized protein</fullName>
    </submittedName>
</protein>
<evidence type="ECO:0000313" key="3">
    <source>
        <dbReference type="EMBL" id="AEG02875.1"/>
    </source>
</evidence>
<evidence type="ECO:0000313" key="4">
    <source>
        <dbReference type="Proteomes" id="UP000008888"/>
    </source>
</evidence>
<feature type="region of interest" description="Disordered" evidence="1">
    <location>
        <begin position="51"/>
        <end position="75"/>
    </location>
</feature>
<feature type="transmembrane region" description="Helical" evidence="2">
    <location>
        <begin position="26"/>
        <end position="44"/>
    </location>
</feature>
<proteinExistence type="predicted"/>
<keyword evidence="2" id="KW-1133">Transmembrane helix</keyword>